<dbReference type="GO" id="GO:0070877">
    <property type="term" value="C:microprocessor complex"/>
    <property type="evidence" value="ECO:0007669"/>
    <property type="project" value="TreeGrafter"/>
</dbReference>
<feature type="non-terminal residue" evidence="3">
    <location>
        <position position="1"/>
    </location>
</feature>
<feature type="non-terminal residue" evidence="3">
    <location>
        <position position="160"/>
    </location>
</feature>
<evidence type="ECO:0000313" key="3">
    <source>
        <dbReference type="EMBL" id="KAB0399227.1"/>
    </source>
</evidence>
<dbReference type="PANTHER" id="PTHR11207:SF0">
    <property type="entry name" value="RIBONUCLEASE 3"/>
    <property type="match status" value="1"/>
</dbReference>
<name>A0A643CG55_BALPH</name>
<keyword evidence="1" id="KW-0694">RNA-binding</keyword>
<dbReference type="GO" id="GO:0003723">
    <property type="term" value="F:RNA binding"/>
    <property type="evidence" value="ECO:0007669"/>
    <property type="project" value="UniProtKB-KW"/>
</dbReference>
<protein>
    <submittedName>
        <fullName evidence="3">Uncharacterized protein</fullName>
    </submittedName>
</protein>
<dbReference type="EMBL" id="SGJD01001593">
    <property type="protein sequence ID" value="KAB0399227.1"/>
    <property type="molecule type" value="Genomic_DNA"/>
</dbReference>
<reference evidence="3 4" key="1">
    <citation type="journal article" date="2019" name="PLoS ONE">
        <title>Genomic analyses reveal an absence of contemporary introgressive admixture between fin whales and blue whales, despite known hybrids.</title>
        <authorList>
            <person name="Westbury M.V."/>
            <person name="Petersen B."/>
            <person name="Lorenzen E.D."/>
        </authorList>
    </citation>
    <scope>NUCLEOTIDE SEQUENCE [LARGE SCALE GENOMIC DNA]</scope>
    <source>
        <strain evidence="3">FinWhale-01</strain>
    </source>
</reference>
<gene>
    <name evidence="3" type="ORF">E2I00_006394</name>
</gene>
<evidence type="ECO:0000256" key="2">
    <source>
        <dbReference type="SAM" id="MobiDB-lite"/>
    </source>
</evidence>
<proteinExistence type="predicted"/>
<dbReference type="GO" id="GO:0004525">
    <property type="term" value="F:ribonuclease III activity"/>
    <property type="evidence" value="ECO:0007669"/>
    <property type="project" value="TreeGrafter"/>
</dbReference>
<dbReference type="Proteomes" id="UP000437017">
    <property type="component" value="Unassembled WGS sequence"/>
</dbReference>
<keyword evidence="4" id="KW-1185">Reference proteome</keyword>
<accession>A0A643CG55</accession>
<dbReference type="PANTHER" id="PTHR11207">
    <property type="entry name" value="RIBONUCLEASE III"/>
    <property type="match status" value="1"/>
</dbReference>
<evidence type="ECO:0000313" key="4">
    <source>
        <dbReference type="Proteomes" id="UP000437017"/>
    </source>
</evidence>
<feature type="compositionally biased region" description="Acidic residues" evidence="2">
    <location>
        <begin position="1"/>
        <end position="13"/>
    </location>
</feature>
<dbReference type="GO" id="GO:0031053">
    <property type="term" value="P:primary miRNA processing"/>
    <property type="evidence" value="ECO:0007669"/>
    <property type="project" value="TreeGrafter"/>
</dbReference>
<dbReference type="AlphaFoldDB" id="A0A643CG55"/>
<comment type="caution">
    <text evidence="3">The sequence shown here is derived from an EMBL/GenBank/DDBJ whole genome shotgun (WGS) entry which is preliminary data.</text>
</comment>
<sequence>SSSESECESDEDSTCSSSSDSEVFDVIAEIKRKKAHPDRLHDELWYNDPGQSFGTHDIKTHTSFRDIIVHGVDFPPMNDGPLCKCSAKARRTGIRHSIYPGEEAIKPCRPMTNNAGRLFHYRITVSPPTNFLTDRPTVIEYDDHEYIFEGFSMFAHAPLT</sequence>
<organism evidence="3 4">
    <name type="scientific">Balaenoptera physalus</name>
    <name type="common">Fin whale</name>
    <name type="synonym">Balaena physalus</name>
    <dbReference type="NCBI Taxonomy" id="9770"/>
    <lineage>
        <taxon>Eukaryota</taxon>
        <taxon>Metazoa</taxon>
        <taxon>Chordata</taxon>
        <taxon>Craniata</taxon>
        <taxon>Vertebrata</taxon>
        <taxon>Euteleostomi</taxon>
        <taxon>Mammalia</taxon>
        <taxon>Eutheria</taxon>
        <taxon>Laurasiatheria</taxon>
        <taxon>Artiodactyla</taxon>
        <taxon>Whippomorpha</taxon>
        <taxon>Cetacea</taxon>
        <taxon>Mysticeti</taxon>
        <taxon>Balaenopteridae</taxon>
        <taxon>Balaenoptera</taxon>
    </lineage>
</organism>
<feature type="region of interest" description="Disordered" evidence="2">
    <location>
        <begin position="1"/>
        <end position="21"/>
    </location>
</feature>
<dbReference type="GO" id="GO:0031054">
    <property type="term" value="P:pre-miRNA processing"/>
    <property type="evidence" value="ECO:0007669"/>
    <property type="project" value="TreeGrafter"/>
</dbReference>
<dbReference type="OrthoDB" id="67027at2759"/>
<evidence type="ECO:0000256" key="1">
    <source>
        <dbReference type="ARBA" id="ARBA00022884"/>
    </source>
</evidence>